<protein>
    <recommendedName>
        <fullName evidence="1">ATP-dependent Clp protease adapter protein ClpS</fullName>
    </recommendedName>
</protein>
<reference evidence="3" key="1">
    <citation type="journal article" date="2014" name="Int. J. Syst. Evol. Microbiol.">
        <title>Complete genome sequence of Corynebacterium casei LMG S-19264T (=DSM 44701T), isolated from a smear-ripened cheese.</title>
        <authorList>
            <consortium name="US DOE Joint Genome Institute (JGI-PGF)"/>
            <person name="Walter F."/>
            <person name="Albersmeier A."/>
            <person name="Kalinowski J."/>
            <person name="Ruckert C."/>
        </authorList>
    </citation>
    <scope>NUCLEOTIDE SEQUENCE</scope>
    <source>
        <strain evidence="3">NBRC 110023</strain>
    </source>
</reference>
<dbReference type="PANTHER" id="PTHR33473">
    <property type="entry name" value="ATP-DEPENDENT CLP PROTEASE ADAPTER PROTEIN CLPS1, CHLOROPLASTIC"/>
    <property type="match status" value="1"/>
</dbReference>
<evidence type="ECO:0000313" key="3">
    <source>
        <dbReference type="EMBL" id="GLR69690.1"/>
    </source>
</evidence>
<dbReference type="SUPFAM" id="SSF54736">
    <property type="entry name" value="ClpS-like"/>
    <property type="match status" value="1"/>
</dbReference>
<dbReference type="FunFam" id="3.30.1390.10:FF:000002">
    <property type="entry name" value="ATP-dependent Clp protease adapter protein ClpS"/>
    <property type="match status" value="1"/>
</dbReference>
<evidence type="ECO:0000259" key="2">
    <source>
        <dbReference type="Pfam" id="PF02617"/>
    </source>
</evidence>
<dbReference type="HAMAP" id="MF_00302">
    <property type="entry name" value="ClpS"/>
    <property type="match status" value="1"/>
</dbReference>
<evidence type="ECO:0000313" key="4">
    <source>
        <dbReference type="Proteomes" id="UP001156601"/>
    </source>
</evidence>
<dbReference type="Gene3D" id="3.30.1390.10">
    <property type="match status" value="1"/>
</dbReference>
<name>A0AA37SWY6_9ALTE</name>
<dbReference type="EMBL" id="BSOT01000005">
    <property type="protein sequence ID" value="GLR69690.1"/>
    <property type="molecule type" value="Genomic_DNA"/>
</dbReference>
<dbReference type="GO" id="GO:0006508">
    <property type="term" value="P:proteolysis"/>
    <property type="evidence" value="ECO:0007669"/>
    <property type="project" value="UniProtKB-UniRule"/>
</dbReference>
<organism evidence="3 4">
    <name type="scientific">Agaribacter marinus</name>
    <dbReference type="NCBI Taxonomy" id="1431249"/>
    <lineage>
        <taxon>Bacteria</taxon>
        <taxon>Pseudomonadati</taxon>
        <taxon>Pseudomonadota</taxon>
        <taxon>Gammaproteobacteria</taxon>
        <taxon>Alteromonadales</taxon>
        <taxon>Alteromonadaceae</taxon>
        <taxon>Agaribacter</taxon>
    </lineage>
</organism>
<dbReference type="AlphaFoldDB" id="A0AA37SWY6"/>
<dbReference type="Pfam" id="PF02617">
    <property type="entry name" value="ClpS"/>
    <property type="match status" value="1"/>
</dbReference>
<dbReference type="PANTHER" id="PTHR33473:SF19">
    <property type="entry name" value="ATP-DEPENDENT CLP PROTEASE ADAPTER PROTEIN CLPS"/>
    <property type="match status" value="1"/>
</dbReference>
<comment type="subunit">
    <text evidence="1">Binds to the N-terminal domain of the chaperone ClpA.</text>
</comment>
<dbReference type="NCBIfam" id="NF000672">
    <property type="entry name" value="PRK00033.1-5"/>
    <property type="match status" value="1"/>
</dbReference>
<comment type="caution">
    <text evidence="3">The sequence shown here is derived from an EMBL/GenBank/DDBJ whole genome shotgun (WGS) entry which is preliminary data.</text>
</comment>
<gene>
    <name evidence="1" type="primary">clpS</name>
    <name evidence="3" type="ORF">GCM10007852_05980</name>
</gene>
<feature type="domain" description="Adaptor protein ClpS core" evidence="2">
    <location>
        <begin position="51"/>
        <end position="129"/>
    </location>
</feature>
<proteinExistence type="inferred from homology"/>
<sequence>MDNTKDWIFKLNLDIKYYISKKDDVTQVLKETNMSIEGEKQLEKQRQKTEPPPMYKVMLNNDDYTPMDFVIEVLMKFFAMDSDKANQLMLTVHYQGKAVCGIYTAEIAETKVMQVNQYSRKHQHPLMCTTEPAQ</sequence>
<dbReference type="InterPro" id="IPR022935">
    <property type="entry name" value="ClpS"/>
</dbReference>
<accession>A0AA37SWY6</accession>
<dbReference type="NCBIfam" id="NF000670">
    <property type="entry name" value="PRK00033.1-3"/>
    <property type="match status" value="1"/>
</dbReference>
<evidence type="ECO:0000256" key="1">
    <source>
        <dbReference type="HAMAP-Rule" id="MF_00302"/>
    </source>
</evidence>
<comment type="function">
    <text evidence="1">Involved in the modulation of the specificity of the ClpAP-mediated ATP-dependent protein degradation.</text>
</comment>
<reference evidence="3" key="2">
    <citation type="submission" date="2023-01" db="EMBL/GenBank/DDBJ databases">
        <title>Draft genome sequence of Agaribacter marinus strain NBRC 110023.</title>
        <authorList>
            <person name="Sun Q."/>
            <person name="Mori K."/>
        </authorList>
    </citation>
    <scope>NUCLEOTIDE SEQUENCE</scope>
    <source>
        <strain evidence="3">NBRC 110023</strain>
    </source>
</reference>
<dbReference type="Proteomes" id="UP001156601">
    <property type="component" value="Unassembled WGS sequence"/>
</dbReference>
<dbReference type="InterPro" id="IPR014719">
    <property type="entry name" value="Ribosomal_bL12_C/ClpS-like"/>
</dbReference>
<comment type="similarity">
    <text evidence="1">Belongs to the ClpS family.</text>
</comment>
<dbReference type="InterPro" id="IPR003769">
    <property type="entry name" value="ClpS_core"/>
</dbReference>
<dbReference type="GO" id="GO:0030163">
    <property type="term" value="P:protein catabolic process"/>
    <property type="evidence" value="ECO:0007669"/>
    <property type="project" value="InterPro"/>
</dbReference>
<keyword evidence="4" id="KW-1185">Reference proteome</keyword>